<feature type="domain" description="Predicted membrane protein YciQ-like C-terminal" evidence="4">
    <location>
        <begin position="272"/>
        <end position="553"/>
    </location>
</feature>
<feature type="transmembrane region" description="Helical" evidence="2">
    <location>
        <begin position="387"/>
        <end position="408"/>
    </location>
</feature>
<proteinExistence type="predicted"/>
<gene>
    <name evidence="5" type="ORF">GCM10007989_27570</name>
</gene>
<dbReference type="AlphaFoldDB" id="A0A918VUK5"/>
<evidence type="ECO:0000313" key="5">
    <source>
        <dbReference type="EMBL" id="GHA30321.1"/>
    </source>
</evidence>
<reference evidence="5" key="2">
    <citation type="submission" date="2020-09" db="EMBL/GenBank/DDBJ databases">
        <authorList>
            <person name="Sun Q."/>
            <person name="Kim S."/>
        </authorList>
    </citation>
    <scope>NUCLEOTIDE SEQUENCE</scope>
    <source>
        <strain evidence="5">KCTC 32437</strain>
    </source>
</reference>
<evidence type="ECO:0000256" key="2">
    <source>
        <dbReference type="SAM" id="Phobius"/>
    </source>
</evidence>
<sequence>MLVRLLFAIVAFVCLQQPLQAQQREQIQQFHSDITLRPDASVEVVETIEVIALGRQIRRGIFRDVPLSMVDDDGNLMRSAIDVLSVTRDGEPENFRLERMQDVMRLWIGDPDVRIGTGAHRYVIRYTMDRMGRFFADYDEIYWNATGTYWDFFIENAEATVHLPDGAEILDTAGFVGPRGSTDQSVDITRQGDGTVLFEAQRPLAPREGLTVAVSFDKGVLVGPDGTQQLFYWFYDRQDLLLPLAAVLAVLAYFFSSWSAVGRDPPKGTIIPLYHPPKGFSPALVHYVHNWGWKQGGWLALTAAAFNLGVKGLITVDNSDDKIALRVTGDQPEGELPPGEAVLYRFINSRRSVVIGKKIGKTLVTKRGEFTSAIAQESRDMFFKNNWLYSTIGIVLALAAVAGMVWLGYLPFEWLIFAFVGGVFVGVFFSVVADMIERPGLATIFVSVWAVVIGVQFSSMLADMISGIDLSYAVVAAFSIVAITVAFVVLMRAPTIQGRKVMDQIDGLKLYLETAEKERLNMRDEPPMTVERFERLLPYAIALGVEKPWSEHFSAALARASDTGASAEYRPRWYSGTGSYSPSRVAGSMAATAAGLNSAMAAAAPTSSSSSGVGGGGFSGGGGGGGGGGGW</sequence>
<evidence type="ECO:0000313" key="6">
    <source>
        <dbReference type="Proteomes" id="UP000646579"/>
    </source>
</evidence>
<evidence type="ECO:0000259" key="3">
    <source>
        <dbReference type="Pfam" id="PF09972"/>
    </source>
</evidence>
<dbReference type="Proteomes" id="UP000646579">
    <property type="component" value="Unassembled WGS sequence"/>
</dbReference>
<feature type="transmembrane region" description="Helical" evidence="2">
    <location>
        <begin position="414"/>
        <end position="433"/>
    </location>
</feature>
<keyword evidence="6" id="KW-1185">Reference proteome</keyword>
<reference evidence="5" key="1">
    <citation type="journal article" date="2014" name="Int. J. Syst. Evol. Microbiol.">
        <title>Complete genome sequence of Corynebacterium casei LMG S-19264T (=DSM 44701T), isolated from a smear-ripened cheese.</title>
        <authorList>
            <consortium name="US DOE Joint Genome Institute (JGI-PGF)"/>
            <person name="Walter F."/>
            <person name="Albersmeier A."/>
            <person name="Kalinowski J."/>
            <person name="Ruckert C."/>
        </authorList>
    </citation>
    <scope>NUCLEOTIDE SEQUENCE</scope>
    <source>
        <strain evidence="5">KCTC 32437</strain>
    </source>
</reference>
<keyword evidence="2" id="KW-0812">Transmembrane</keyword>
<dbReference type="InterPro" id="IPR018702">
    <property type="entry name" value="DUF2207"/>
</dbReference>
<accession>A0A918VUK5</accession>
<evidence type="ECO:0000256" key="1">
    <source>
        <dbReference type="SAM" id="MobiDB-lite"/>
    </source>
</evidence>
<feature type="transmembrane region" description="Helical" evidence="2">
    <location>
        <begin position="470"/>
        <end position="490"/>
    </location>
</feature>
<dbReference type="InterPro" id="IPR048389">
    <property type="entry name" value="YciQ-like_C"/>
</dbReference>
<feature type="compositionally biased region" description="Gly residues" evidence="1">
    <location>
        <begin position="612"/>
        <end position="631"/>
    </location>
</feature>
<keyword evidence="2" id="KW-0472">Membrane</keyword>
<feature type="transmembrane region" description="Helical" evidence="2">
    <location>
        <begin position="440"/>
        <end position="458"/>
    </location>
</feature>
<dbReference type="Pfam" id="PF20990">
    <property type="entry name" value="DUF2207_C"/>
    <property type="match status" value="1"/>
</dbReference>
<feature type="transmembrane region" description="Helical" evidence="2">
    <location>
        <begin position="240"/>
        <end position="261"/>
    </location>
</feature>
<organism evidence="5 6">
    <name type="scientific">Devosia pacifica</name>
    <dbReference type="NCBI Taxonomy" id="1335967"/>
    <lineage>
        <taxon>Bacteria</taxon>
        <taxon>Pseudomonadati</taxon>
        <taxon>Pseudomonadota</taxon>
        <taxon>Alphaproteobacteria</taxon>
        <taxon>Hyphomicrobiales</taxon>
        <taxon>Devosiaceae</taxon>
        <taxon>Devosia</taxon>
    </lineage>
</organism>
<keyword evidence="2" id="KW-1133">Transmembrane helix</keyword>
<dbReference type="EMBL" id="BMZE01000003">
    <property type="protein sequence ID" value="GHA30321.1"/>
    <property type="molecule type" value="Genomic_DNA"/>
</dbReference>
<feature type="region of interest" description="Disordered" evidence="1">
    <location>
        <begin position="604"/>
        <end position="631"/>
    </location>
</feature>
<dbReference type="Pfam" id="PF09972">
    <property type="entry name" value="DUF2207"/>
    <property type="match status" value="1"/>
</dbReference>
<comment type="caution">
    <text evidence="5">The sequence shown here is derived from an EMBL/GenBank/DDBJ whole genome shotgun (WGS) entry which is preliminary data.</text>
</comment>
<protein>
    <submittedName>
        <fullName evidence="5">Uncharacterized protein</fullName>
    </submittedName>
</protein>
<feature type="domain" description="DUF2207" evidence="3">
    <location>
        <begin position="27"/>
        <end position="216"/>
    </location>
</feature>
<name>A0A918VUK5_9HYPH</name>
<evidence type="ECO:0000259" key="4">
    <source>
        <dbReference type="Pfam" id="PF20990"/>
    </source>
</evidence>
<dbReference type="RefSeq" id="WP_189426312.1">
    <property type="nucleotide sequence ID" value="NZ_BMZE01000003.1"/>
</dbReference>